<sequence length="159" mass="16525">MSAPVGSAYVLGGVNVRAVPSPSAAANLISMPDADDGVTLGVVTLLPEPALLEAYTPGSEAPCTQIRIAAPLAPPVCVSEYVDGSAPVAVFTKARPRVYVCPDVWEAICVHPDGAVMIDTSPLSMNWPSTRTSPATTPEGRPIVYELALLSAVAVVWER</sequence>
<name>A0ABV8G0J0_9ACTN</name>
<evidence type="ECO:0000313" key="1">
    <source>
        <dbReference type="EMBL" id="MFC4006619.1"/>
    </source>
</evidence>
<dbReference type="EMBL" id="JBHSBI010000002">
    <property type="protein sequence ID" value="MFC4006619.1"/>
    <property type="molecule type" value="Genomic_DNA"/>
</dbReference>
<dbReference type="RefSeq" id="WP_379526759.1">
    <property type="nucleotide sequence ID" value="NZ_JBHSBI010000002.1"/>
</dbReference>
<reference evidence="2" key="1">
    <citation type="journal article" date="2019" name="Int. J. Syst. Evol. Microbiol.">
        <title>The Global Catalogue of Microorganisms (GCM) 10K type strain sequencing project: providing services to taxonomists for standard genome sequencing and annotation.</title>
        <authorList>
            <consortium name="The Broad Institute Genomics Platform"/>
            <consortium name="The Broad Institute Genome Sequencing Center for Infectious Disease"/>
            <person name="Wu L."/>
            <person name="Ma J."/>
        </authorList>
    </citation>
    <scope>NUCLEOTIDE SEQUENCE [LARGE SCALE GENOMIC DNA]</scope>
    <source>
        <strain evidence="2">TBRC 1276</strain>
    </source>
</reference>
<organism evidence="1 2">
    <name type="scientific">Nonomuraea purpurea</name>
    <dbReference type="NCBI Taxonomy" id="1849276"/>
    <lineage>
        <taxon>Bacteria</taxon>
        <taxon>Bacillati</taxon>
        <taxon>Actinomycetota</taxon>
        <taxon>Actinomycetes</taxon>
        <taxon>Streptosporangiales</taxon>
        <taxon>Streptosporangiaceae</taxon>
        <taxon>Nonomuraea</taxon>
    </lineage>
</organism>
<keyword evidence="2" id="KW-1185">Reference proteome</keyword>
<dbReference type="Proteomes" id="UP001595851">
    <property type="component" value="Unassembled WGS sequence"/>
</dbReference>
<gene>
    <name evidence="1" type="ORF">ACFOY2_05265</name>
</gene>
<evidence type="ECO:0000313" key="2">
    <source>
        <dbReference type="Proteomes" id="UP001595851"/>
    </source>
</evidence>
<comment type="caution">
    <text evidence="1">The sequence shown here is derived from an EMBL/GenBank/DDBJ whole genome shotgun (WGS) entry which is preliminary data.</text>
</comment>
<proteinExistence type="predicted"/>
<accession>A0ABV8G0J0</accession>
<protein>
    <submittedName>
        <fullName evidence="1">Uncharacterized protein</fullName>
    </submittedName>
</protein>